<evidence type="ECO:0000313" key="1">
    <source>
        <dbReference type="EMBL" id="SCV05677.1"/>
    </source>
</evidence>
<dbReference type="Proteomes" id="UP000189911">
    <property type="component" value="Chromosome H"/>
</dbReference>
<sequence>MTKPLLSQSLKLPGYSKHKIPNGKIVSIMSTYLPRLEMVIMFLIPRSFQL</sequence>
<proteinExistence type="predicted"/>
<dbReference type="EMBL" id="LT598447">
    <property type="protein sequence ID" value="SCV05677.1"/>
    <property type="molecule type" value="Genomic_DNA"/>
</dbReference>
<gene>
    <name evidence="1" type="ORF">LANO_0H12750G</name>
</gene>
<reference evidence="2" key="1">
    <citation type="submission" date="2016-03" db="EMBL/GenBank/DDBJ databases">
        <authorList>
            <person name="Devillers Hugo."/>
        </authorList>
    </citation>
    <scope>NUCLEOTIDE SEQUENCE [LARGE SCALE GENOMIC DNA]</scope>
</reference>
<keyword evidence="2" id="KW-1185">Reference proteome</keyword>
<name>A0A1G4KM85_9SACH</name>
<protein>
    <submittedName>
        <fullName evidence="1">LANO_0H12750g1_1</fullName>
    </submittedName>
</protein>
<accession>A0A1G4KM85</accession>
<evidence type="ECO:0000313" key="2">
    <source>
        <dbReference type="Proteomes" id="UP000189911"/>
    </source>
</evidence>
<organism evidence="1 2">
    <name type="scientific">Lachancea nothofagi CBS 11611</name>
    <dbReference type="NCBI Taxonomy" id="1266666"/>
    <lineage>
        <taxon>Eukaryota</taxon>
        <taxon>Fungi</taxon>
        <taxon>Dikarya</taxon>
        <taxon>Ascomycota</taxon>
        <taxon>Saccharomycotina</taxon>
        <taxon>Saccharomycetes</taxon>
        <taxon>Saccharomycetales</taxon>
        <taxon>Saccharomycetaceae</taxon>
        <taxon>Lachancea</taxon>
    </lineage>
</organism>
<dbReference type="AlphaFoldDB" id="A0A1G4KM85"/>